<dbReference type="Proteomes" id="UP000256562">
    <property type="component" value="Unassembled WGS sequence"/>
</dbReference>
<keyword evidence="4" id="KW-0067">ATP-binding</keyword>
<evidence type="ECO:0000256" key="2">
    <source>
        <dbReference type="ARBA" id="ARBA00022741"/>
    </source>
</evidence>
<dbReference type="EC" id="2.7.6.2" evidence="5"/>
<dbReference type="NCBIfam" id="TIGR01378">
    <property type="entry name" value="thi_PPkinase"/>
    <property type="match status" value="1"/>
</dbReference>
<dbReference type="InterPro" id="IPR006282">
    <property type="entry name" value="Thi_PPkinase"/>
</dbReference>
<dbReference type="SUPFAM" id="SSF63862">
    <property type="entry name" value="Thiamin pyrophosphokinase, substrate-binding domain"/>
    <property type="match status" value="1"/>
</dbReference>
<sequence length="211" mass="23961">MKKSIHLLCSRRQLPKSILSRKVNENWAGVDSGTIALLEANIQPKFAVGDFDSISAQERAWINERININPEPAEKADTDLAIAVNKAVNMGYQTIKIYGATGARLDHFMGAMQLLKYPHYQSLKIQIIDDKNVIELLTPGVYKKRHKKIYDYISFIPTSDEVILSLSGFKYDLHYEVLCEGSTLTISNEFESHYGVIEVHKGLVYQIRSRD</sequence>
<dbReference type="SMART" id="SM00983">
    <property type="entry name" value="TPK_B1_binding"/>
    <property type="match status" value="1"/>
</dbReference>
<evidence type="ECO:0000256" key="4">
    <source>
        <dbReference type="ARBA" id="ARBA00022840"/>
    </source>
</evidence>
<keyword evidence="2" id="KW-0547">Nucleotide-binding</keyword>
<reference evidence="7 8" key="1">
    <citation type="journal article" date="2018" name="Vet. Microbiol.">
        <title>Characterisation of Staphylococcus felis isolated from cats using whole genome sequencing.</title>
        <authorList>
            <person name="Worthing K."/>
            <person name="Pang S."/>
            <person name="Trott D.J."/>
            <person name="Abraham S."/>
            <person name="Coombs G.W."/>
            <person name="Jordan D."/>
            <person name="McIntyre L."/>
            <person name="Davies M.R."/>
            <person name="Norris J."/>
        </authorList>
    </citation>
    <scope>NUCLEOTIDE SEQUENCE [LARGE SCALE GENOMIC DNA]</scope>
    <source>
        <strain evidence="7 8">F9</strain>
    </source>
</reference>
<dbReference type="OrthoDB" id="9804377at2"/>
<gene>
    <name evidence="7" type="ORF">DOS83_02630</name>
</gene>
<dbReference type="SUPFAM" id="SSF63999">
    <property type="entry name" value="Thiamin pyrophosphokinase, catalytic domain"/>
    <property type="match status" value="1"/>
</dbReference>
<dbReference type="GO" id="GO:0004788">
    <property type="term" value="F:thiamine diphosphokinase activity"/>
    <property type="evidence" value="ECO:0007669"/>
    <property type="project" value="UniProtKB-UniRule"/>
</dbReference>
<evidence type="ECO:0000256" key="5">
    <source>
        <dbReference type="NCBIfam" id="TIGR01378"/>
    </source>
</evidence>
<dbReference type="AlphaFoldDB" id="A0A3E0IRU9"/>
<dbReference type="InterPro" id="IPR007373">
    <property type="entry name" value="Thiamin_PyroPKinase_B1-bd"/>
</dbReference>
<dbReference type="PANTHER" id="PTHR41299">
    <property type="entry name" value="THIAMINE PYROPHOSPHOKINASE"/>
    <property type="match status" value="1"/>
</dbReference>
<keyword evidence="1 7" id="KW-0808">Transferase</keyword>
<dbReference type="CDD" id="cd07995">
    <property type="entry name" value="TPK"/>
    <property type="match status" value="1"/>
</dbReference>
<dbReference type="GO" id="GO:0006772">
    <property type="term" value="P:thiamine metabolic process"/>
    <property type="evidence" value="ECO:0007669"/>
    <property type="project" value="UniProtKB-UniRule"/>
</dbReference>
<dbReference type="Gene3D" id="3.40.50.10240">
    <property type="entry name" value="Thiamin pyrophosphokinase, catalytic domain"/>
    <property type="match status" value="1"/>
</dbReference>
<dbReference type="RefSeq" id="WP_116093791.1">
    <property type="nucleotide sequence ID" value="NZ_QKXQ01000110.1"/>
</dbReference>
<evidence type="ECO:0000259" key="6">
    <source>
        <dbReference type="SMART" id="SM00983"/>
    </source>
</evidence>
<protein>
    <recommendedName>
        <fullName evidence="5">Thiamine diphosphokinase</fullName>
        <ecNumber evidence="5">2.7.6.2</ecNumber>
    </recommendedName>
</protein>
<dbReference type="InterPro" id="IPR036759">
    <property type="entry name" value="TPK_catalytic_sf"/>
</dbReference>
<dbReference type="GO" id="GO:0016301">
    <property type="term" value="F:kinase activity"/>
    <property type="evidence" value="ECO:0007669"/>
    <property type="project" value="UniProtKB-KW"/>
</dbReference>
<dbReference type="InterPro" id="IPR053149">
    <property type="entry name" value="TPK"/>
</dbReference>
<dbReference type="Pfam" id="PF04263">
    <property type="entry name" value="TPK_catalytic"/>
    <property type="match status" value="1"/>
</dbReference>
<dbReference type="GO" id="GO:0009229">
    <property type="term" value="P:thiamine diphosphate biosynthetic process"/>
    <property type="evidence" value="ECO:0007669"/>
    <property type="project" value="InterPro"/>
</dbReference>
<keyword evidence="3 7" id="KW-0418">Kinase</keyword>
<evidence type="ECO:0000313" key="8">
    <source>
        <dbReference type="Proteomes" id="UP000256562"/>
    </source>
</evidence>
<evidence type="ECO:0000313" key="7">
    <source>
        <dbReference type="EMBL" id="REH99273.1"/>
    </source>
</evidence>
<dbReference type="GO" id="GO:0030975">
    <property type="term" value="F:thiamine binding"/>
    <property type="evidence" value="ECO:0007669"/>
    <property type="project" value="InterPro"/>
</dbReference>
<dbReference type="InterPro" id="IPR036371">
    <property type="entry name" value="TPK_B1-bd_sf"/>
</dbReference>
<dbReference type="EMBL" id="QKXQ01000110">
    <property type="protein sequence ID" value="REH99273.1"/>
    <property type="molecule type" value="Genomic_DNA"/>
</dbReference>
<accession>A0A3E0IRU9</accession>
<comment type="caution">
    <text evidence="7">The sequence shown here is derived from an EMBL/GenBank/DDBJ whole genome shotgun (WGS) entry which is preliminary data.</text>
</comment>
<name>A0A3E0IRU9_9STAP</name>
<dbReference type="Pfam" id="PF04265">
    <property type="entry name" value="TPK_B1_binding"/>
    <property type="match status" value="1"/>
</dbReference>
<dbReference type="PANTHER" id="PTHR41299:SF1">
    <property type="entry name" value="THIAMINE PYROPHOSPHOKINASE"/>
    <property type="match status" value="1"/>
</dbReference>
<dbReference type="GO" id="GO:0005524">
    <property type="term" value="F:ATP binding"/>
    <property type="evidence" value="ECO:0007669"/>
    <property type="project" value="UniProtKB-KW"/>
</dbReference>
<proteinExistence type="predicted"/>
<evidence type="ECO:0000256" key="3">
    <source>
        <dbReference type="ARBA" id="ARBA00022777"/>
    </source>
</evidence>
<dbReference type="InterPro" id="IPR007371">
    <property type="entry name" value="TPK_catalytic"/>
</dbReference>
<organism evidence="7 8">
    <name type="scientific">Staphylococcus felis</name>
    <dbReference type="NCBI Taxonomy" id="46127"/>
    <lineage>
        <taxon>Bacteria</taxon>
        <taxon>Bacillati</taxon>
        <taxon>Bacillota</taxon>
        <taxon>Bacilli</taxon>
        <taxon>Bacillales</taxon>
        <taxon>Staphylococcaceae</taxon>
        <taxon>Staphylococcus</taxon>
    </lineage>
</organism>
<feature type="domain" description="Thiamin pyrophosphokinase thiamin-binding" evidence="6">
    <location>
        <begin position="140"/>
        <end position="204"/>
    </location>
</feature>
<evidence type="ECO:0000256" key="1">
    <source>
        <dbReference type="ARBA" id="ARBA00022679"/>
    </source>
</evidence>